<dbReference type="STRING" id="1969733.B5V00_07265"/>
<dbReference type="SUPFAM" id="SSF53474">
    <property type="entry name" value="alpha/beta-Hydrolases"/>
    <property type="match status" value="1"/>
</dbReference>
<evidence type="ECO:0000256" key="1">
    <source>
        <dbReference type="SAM" id="SignalP"/>
    </source>
</evidence>
<dbReference type="OrthoDB" id="7328659at2"/>
<proteinExistence type="predicted"/>
<evidence type="ECO:0000313" key="3">
    <source>
        <dbReference type="Proteomes" id="UP000193136"/>
    </source>
</evidence>
<dbReference type="RefSeq" id="WP_085010108.1">
    <property type="nucleotide sequence ID" value="NZ_NAAD01000007.1"/>
</dbReference>
<dbReference type="Proteomes" id="UP000193136">
    <property type="component" value="Unassembled WGS sequence"/>
</dbReference>
<accession>A0A1X0Y662</accession>
<dbReference type="InterPro" id="IPR029058">
    <property type="entry name" value="AB_hydrolase_fold"/>
</dbReference>
<keyword evidence="3" id="KW-1185">Reference proteome</keyword>
<dbReference type="EMBL" id="NAAD01000007">
    <property type="protein sequence ID" value="ORJ60626.1"/>
    <property type="molecule type" value="Genomic_DNA"/>
</dbReference>
<gene>
    <name evidence="2" type="ORF">B5V00_07265</name>
</gene>
<dbReference type="InterPro" id="IPR007428">
    <property type="entry name" value="MlaA"/>
</dbReference>
<feature type="signal peptide" evidence="1">
    <location>
        <begin position="1"/>
        <end position="24"/>
    </location>
</feature>
<dbReference type="GO" id="GO:0016020">
    <property type="term" value="C:membrane"/>
    <property type="evidence" value="ECO:0007669"/>
    <property type="project" value="InterPro"/>
</dbReference>
<dbReference type="PANTHER" id="PTHR30035:SF1">
    <property type="entry name" value="AB HYDROLASE-1 DOMAIN-CONTAINING PROTEIN"/>
    <property type="match status" value="1"/>
</dbReference>
<name>A0A1X0Y662_9BACT</name>
<dbReference type="Gene3D" id="3.40.50.1820">
    <property type="entry name" value="alpha/beta hydrolase"/>
    <property type="match status" value="1"/>
</dbReference>
<feature type="chain" id="PRO_5011987098" evidence="1">
    <location>
        <begin position="25"/>
        <end position="431"/>
    </location>
</feature>
<reference evidence="2 3" key="1">
    <citation type="submission" date="2017-03" db="EMBL/GenBank/DDBJ databases">
        <title>Genome sequence of Geothermobacter sp. EPR-M, Deep-Sea Iron Reducer.</title>
        <authorList>
            <person name="Tully B."/>
            <person name="Savalia P."/>
            <person name="Abuyen K."/>
            <person name="Baughan C."/>
            <person name="Romero E."/>
            <person name="Ronkowski C."/>
            <person name="Torres B."/>
            <person name="Tremblay J."/>
            <person name="Trujillo A."/>
            <person name="Tyler M."/>
            <person name="Perez-Rodriguez I."/>
            <person name="Amend J."/>
        </authorList>
    </citation>
    <scope>NUCLEOTIDE SEQUENCE [LARGE SCALE GENOMIC DNA]</scope>
    <source>
        <strain evidence="2 3">EPR-M</strain>
    </source>
</reference>
<dbReference type="AlphaFoldDB" id="A0A1X0Y662"/>
<organism evidence="2 3">
    <name type="scientific">Geothermobacter hydrogeniphilus</name>
    <dbReference type="NCBI Taxonomy" id="1969733"/>
    <lineage>
        <taxon>Bacteria</taxon>
        <taxon>Pseudomonadati</taxon>
        <taxon>Thermodesulfobacteriota</taxon>
        <taxon>Desulfuromonadia</taxon>
        <taxon>Desulfuromonadales</taxon>
        <taxon>Geothermobacteraceae</taxon>
        <taxon>Geothermobacter</taxon>
    </lineage>
</organism>
<evidence type="ECO:0000313" key="2">
    <source>
        <dbReference type="EMBL" id="ORJ60626.1"/>
    </source>
</evidence>
<dbReference type="PANTHER" id="PTHR30035">
    <property type="entry name" value="LIPOPROTEIN VACJ-RELATED"/>
    <property type="match status" value="1"/>
</dbReference>
<sequence length="431" mass="48804">MNVLHLKFAAALIALCLWETPVFAVETTPYFFPYVSPYEATVMETPPAYQYQAPKDVPTSVFKVYPFPDRKIPDVFWYQDGLTCSLVYQKEEAPLIFIIAGTGARYNSPKMVALQRAFYQAGFHVLSITSPTYSEFVITASSNMMPGYLPADAKDLYRVMQLAWKKAQKKIRVSSFNLTGYSLGGIQSAFVSKLDEEQKVFNFKKVLLINPPLNLYSSVSRLDKMLLANVPGGIEHFGDFIDDALAKFSEASRAEGFVDLSGEYIYRIYRRYPPRQDFLASLIGFAFRVDSSSMIFAADVMNGGGYVVPKGVRLNSSTSLTPYSQVLFRTGFTDYFHEYFFPYWQKRHPELSEQQLIDKLSLTAIAPYLRSARKIGLLGNEDDIILAPGEIEKMVDIFGNRAQIYPTGGHCGNMNHPDVVRYMIDFFRKEG</sequence>
<comment type="caution">
    <text evidence="2">The sequence shown here is derived from an EMBL/GenBank/DDBJ whole genome shotgun (WGS) entry which is preliminary data.</text>
</comment>
<keyword evidence="2" id="KW-0378">Hydrolase</keyword>
<keyword evidence="1" id="KW-0732">Signal</keyword>
<dbReference type="GO" id="GO:0016787">
    <property type="term" value="F:hydrolase activity"/>
    <property type="evidence" value="ECO:0007669"/>
    <property type="project" value="UniProtKB-KW"/>
</dbReference>
<protein>
    <submittedName>
        <fullName evidence="2">Alpha/beta hydrolase</fullName>
    </submittedName>
</protein>